<evidence type="ECO:0000313" key="3">
    <source>
        <dbReference type="Proteomes" id="UP000004703"/>
    </source>
</evidence>
<reference evidence="2 3" key="2">
    <citation type="submission" date="2013-04" db="EMBL/GenBank/DDBJ databases">
        <authorList>
            <person name="Fiebig A."/>
            <person name="Pradella S."/>
            <person name="Wagner-Doebler I."/>
        </authorList>
    </citation>
    <scope>NUCLEOTIDE SEQUENCE [LARGE SCALE GENOMIC DNA]</scope>
    <source>
        <strain evidence="3">DSM 17067 / NCIMB 14079 / DFL-11</strain>
    </source>
</reference>
<evidence type="ECO:0008006" key="4">
    <source>
        <dbReference type="Google" id="ProtNLM"/>
    </source>
</evidence>
<dbReference type="InterPro" id="IPR019285">
    <property type="entry name" value="DUF2336"/>
</dbReference>
<gene>
    <name evidence="2" type="ORF">SADFL11_1415</name>
</gene>
<dbReference type="Pfam" id="PF10098">
    <property type="entry name" value="DUF2336"/>
    <property type="match status" value="1"/>
</dbReference>
<feature type="compositionally biased region" description="Basic and acidic residues" evidence="1">
    <location>
        <begin position="342"/>
        <end position="365"/>
    </location>
</feature>
<accession>A0A5E8GW09</accession>
<reference evidence="2 3" key="1">
    <citation type="submission" date="2008-01" db="EMBL/GenBank/DDBJ databases">
        <authorList>
            <person name="Wagner-Dobler I."/>
            <person name="Ferriera S."/>
            <person name="Johnson J."/>
            <person name="Kravitz S."/>
            <person name="Beeson K."/>
            <person name="Sutton G."/>
            <person name="Rogers Y.-H."/>
            <person name="Friedman R."/>
            <person name="Frazier M."/>
            <person name="Venter J.C."/>
        </authorList>
    </citation>
    <scope>NUCLEOTIDE SEQUENCE [LARGE SCALE GENOMIC DNA]</scope>
    <source>
        <strain evidence="3">DSM 17067 / NCIMB 14079 / DFL-11</strain>
    </source>
</reference>
<comment type="caution">
    <text evidence="2">The sequence shown here is derived from an EMBL/GenBank/DDBJ whole genome shotgun (WGS) entry which is preliminary data.</text>
</comment>
<proteinExistence type="predicted"/>
<name>A0A5E8GW09_ROSAD</name>
<feature type="region of interest" description="Disordered" evidence="1">
    <location>
        <begin position="339"/>
        <end position="383"/>
    </location>
</feature>
<evidence type="ECO:0000256" key="1">
    <source>
        <dbReference type="SAM" id="MobiDB-lite"/>
    </source>
</evidence>
<dbReference type="Proteomes" id="UP000004703">
    <property type="component" value="Chromosome"/>
</dbReference>
<dbReference type="EMBL" id="ACCU02000001">
    <property type="protein sequence ID" value="EEE44128.2"/>
    <property type="molecule type" value="Genomic_DNA"/>
</dbReference>
<evidence type="ECO:0000313" key="2">
    <source>
        <dbReference type="EMBL" id="EEE44128.2"/>
    </source>
</evidence>
<protein>
    <recommendedName>
        <fullName evidence="4">DUF2336 domain-containing protein</fullName>
    </recommendedName>
</protein>
<dbReference type="AlphaFoldDB" id="A0A5E8GW09"/>
<organism evidence="2 3">
    <name type="scientific">Roseibium alexandrii (strain DSM 17067 / NCIMB 14079 / DFL-11)</name>
    <name type="common">Labrenzia alexandrii</name>
    <dbReference type="NCBI Taxonomy" id="244592"/>
    <lineage>
        <taxon>Bacteria</taxon>
        <taxon>Pseudomonadati</taxon>
        <taxon>Pseudomonadota</taxon>
        <taxon>Alphaproteobacteria</taxon>
        <taxon>Hyphomicrobiales</taxon>
        <taxon>Stappiaceae</taxon>
        <taxon>Roseibium</taxon>
    </lineage>
</organism>
<sequence length="383" mass="41792">MQTINSTIRKPSSQPSDSGILHSAVELFTGRTGHSTEEKRVFLELARNLLPATSVRDRRQIANMLVAYPEAPDALIDLLAKDKDDLTAFPILRHSTNVSVDLLVEIVRVGSEAARKALAGRPYLQRPILAALCETADAQTIKLLIDREDLILDQHLNERLSKRTDLIAELGEELSKHQALNTENLISQFLVLPASLRAKAIAAAETMSVIRSAQAPAHPSIPALDTARLRLHGALLKAALLQKRNRFTDSLGQGLSLPSSVSDRLLQKGQGEALVIALKSLGLDRPRTTTILVRLLGEHLAVEEIRKLLFLHRNLSTGAANVLTSSWTLFGTSANTAEFDGTGEKTPRHVGQFEDASRPSRDARSHRISSGTTSAQRVRRGIG</sequence>